<dbReference type="AlphaFoldDB" id="A0A8D8TUJ1"/>
<dbReference type="EMBL" id="HBUF01322546">
    <property type="protein sequence ID" value="CAG6695271.1"/>
    <property type="molecule type" value="Transcribed_RNA"/>
</dbReference>
<organism evidence="1">
    <name type="scientific">Cacopsylla melanoneura</name>
    <dbReference type="NCBI Taxonomy" id="428564"/>
    <lineage>
        <taxon>Eukaryota</taxon>
        <taxon>Metazoa</taxon>
        <taxon>Ecdysozoa</taxon>
        <taxon>Arthropoda</taxon>
        <taxon>Hexapoda</taxon>
        <taxon>Insecta</taxon>
        <taxon>Pterygota</taxon>
        <taxon>Neoptera</taxon>
        <taxon>Paraneoptera</taxon>
        <taxon>Hemiptera</taxon>
        <taxon>Sternorrhyncha</taxon>
        <taxon>Psylloidea</taxon>
        <taxon>Psyllidae</taxon>
        <taxon>Psyllinae</taxon>
        <taxon>Cacopsylla</taxon>
    </lineage>
</organism>
<name>A0A8D8TUJ1_9HEMI</name>
<reference evidence="1" key="1">
    <citation type="submission" date="2021-05" db="EMBL/GenBank/DDBJ databases">
        <authorList>
            <person name="Alioto T."/>
            <person name="Alioto T."/>
            <person name="Gomez Garrido J."/>
        </authorList>
    </citation>
    <scope>NUCLEOTIDE SEQUENCE</scope>
</reference>
<proteinExistence type="predicted"/>
<protein>
    <submittedName>
        <fullName evidence="1">Uncharacterized protein</fullName>
    </submittedName>
</protein>
<evidence type="ECO:0000313" key="1">
    <source>
        <dbReference type="EMBL" id="CAG6695271.1"/>
    </source>
</evidence>
<accession>A0A8D8TUJ1</accession>
<sequence>MSQFCLFLLFTGRHQEYRMLVFLLSGFFSSGIEYRFHLRLTSIRFFWYQIPIVLIFYLRFDSGRYSGIEYRFHLCLSSIRFRSSGIEYNMFNLCLSSIRFRSSGIE</sequence>